<reference evidence="4" key="1">
    <citation type="submission" date="2025-08" db="UniProtKB">
        <authorList>
            <consortium name="RefSeq"/>
        </authorList>
    </citation>
    <scope>IDENTIFICATION</scope>
    <source>
        <tissue evidence="4">Gonad</tissue>
    </source>
</reference>
<dbReference type="RefSeq" id="XP_019642609.1">
    <property type="nucleotide sequence ID" value="XM_019787050.1"/>
</dbReference>
<dbReference type="Proteomes" id="UP000515135">
    <property type="component" value="Unplaced"/>
</dbReference>
<feature type="region of interest" description="Disordered" evidence="2">
    <location>
        <begin position="1"/>
        <end position="22"/>
    </location>
</feature>
<protein>
    <submittedName>
        <fullName evidence="4">Protein chibby homolog 1-like</fullName>
    </submittedName>
</protein>
<dbReference type="OrthoDB" id="2145765at2759"/>
<evidence type="ECO:0000313" key="4">
    <source>
        <dbReference type="RefSeq" id="XP_019642609.1"/>
    </source>
</evidence>
<evidence type="ECO:0000256" key="2">
    <source>
        <dbReference type="SAM" id="MobiDB-lite"/>
    </source>
</evidence>
<proteinExistence type="predicted"/>
<dbReference type="GeneID" id="109483907"/>
<gene>
    <name evidence="4" type="primary">LOC109483907</name>
</gene>
<organism evidence="3 4">
    <name type="scientific">Branchiostoma belcheri</name>
    <name type="common">Amphioxus</name>
    <dbReference type="NCBI Taxonomy" id="7741"/>
    <lineage>
        <taxon>Eukaryota</taxon>
        <taxon>Metazoa</taxon>
        <taxon>Chordata</taxon>
        <taxon>Cephalochordata</taxon>
        <taxon>Leptocardii</taxon>
        <taxon>Amphioxiformes</taxon>
        <taxon>Branchiostomatidae</taxon>
        <taxon>Branchiostoma</taxon>
    </lineage>
</organism>
<dbReference type="InterPro" id="IPR028118">
    <property type="entry name" value="Chibby_fam"/>
</dbReference>
<accession>A0A6P5A8T0</accession>
<dbReference type="CDD" id="cd07429">
    <property type="entry name" value="Cby_like"/>
    <property type="match status" value="1"/>
</dbReference>
<dbReference type="KEGG" id="bbel:109483907"/>
<keyword evidence="3" id="KW-1185">Reference proteome</keyword>
<dbReference type="Pfam" id="PF14645">
    <property type="entry name" value="Chibby"/>
    <property type="match status" value="1"/>
</dbReference>
<keyword evidence="1" id="KW-0175">Coiled coil</keyword>
<sequence length="126" mass="14161">MPLFGNKFSPKKTSPRRSASLSNLTTIDEAQKAAEFGLDYGPIRVKLGGTEIQYQDGQWISEGGGSGVSHREVVKLKKDKQKLEEENNLLKLKMQILLDMLAEQTCESHLLEKEVQEMRGGKSKKR</sequence>
<dbReference type="PANTHER" id="PTHR21533">
    <property type="entry name" value="LEUCINE-RICH PROTEIN"/>
    <property type="match status" value="1"/>
</dbReference>
<evidence type="ECO:0000313" key="3">
    <source>
        <dbReference type="Proteomes" id="UP000515135"/>
    </source>
</evidence>
<evidence type="ECO:0000256" key="1">
    <source>
        <dbReference type="SAM" id="Coils"/>
    </source>
</evidence>
<feature type="coiled-coil region" evidence="1">
    <location>
        <begin position="73"/>
        <end position="100"/>
    </location>
</feature>
<dbReference type="PANTHER" id="PTHR21533:SF19">
    <property type="entry name" value="LEUCINE-RICH PROTEIN"/>
    <property type="match status" value="1"/>
</dbReference>
<name>A0A6P5A8T0_BRABE</name>
<dbReference type="AlphaFoldDB" id="A0A6P5A8T0"/>